<comment type="caution">
    <text evidence="1">The sequence shown here is derived from an EMBL/GenBank/DDBJ whole genome shotgun (WGS) entry which is preliminary data.</text>
</comment>
<dbReference type="RefSeq" id="WP_114688697.1">
    <property type="nucleotide sequence ID" value="NZ_QQNB01000003.1"/>
</dbReference>
<evidence type="ECO:0000313" key="1">
    <source>
        <dbReference type="EMBL" id="RDE04961.1"/>
    </source>
</evidence>
<dbReference type="EMBL" id="QQNB01000003">
    <property type="protein sequence ID" value="RDE04961.1"/>
    <property type="molecule type" value="Genomic_DNA"/>
</dbReference>
<evidence type="ECO:0000313" key="2">
    <source>
        <dbReference type="Proteomes" id="UP000253918"/>
    </source>
</evidence>
<proteinExistence type="predicted"/>
<dbReference type="AlphaFoldDB" id="A0A369VYR2"/>
<keyword evidence="2" id="KW-1185">Reference proteome</keyword>
<sequence>MTNLVLAGCTAGSVACGLVLEALGANDCYDHLTLPGLPSASIHIAERGAVLCVTQAREPAFRDGLAALAAEAHLDVVLLRVALDHDRLIVTADVALELLPGTPWSMDDLALWRGADGALWLVPPLVGPAVSITPDGFWLELLPPYDTFGQRASGIDRAEREGACLLSPLEAW</sequence>
<name>A0A369VYR2_9SPHN</name>
<dbReference type="OrthoDB" id="7553381at2"/>
<organism evidence="1 2">
    <name type="scientific">Sphingomonas aracearum</name>
    <dbReference type="NCBI Taxonomy" id="2283317"/>
    <lineage>
        <taxon>Bacteria</taxon>
        <taxon>Pseudomonadati</taxon>
        <taxon>Pseudomonadota</taxon>
        <taxon>Alphaproteobacteria</taxon>
        <taxon>Sphingomonadales</taxon>
        <taxon>Sphingomonadaceae</taxon>
        <taxon>Sphingomonas</taxon>
    </lineage>
</organism>
<protein>
    <submittedName>
        <fullName evidence="1">Uncharacterized protein</fullName>
    </submittedName>
</protein>
<gene>
    <name evidence="1" type="ORF">DVW87_15480</name>
</gene>
<dbReference type="Proteomes" id="UP000253918">
    <property type="component" value="Unassembled WGS sequence"/>
</dbReference>
<reference evidence="1 2" key="1">
    <citation type="submission" date="2018-07" db="EMBL/GenBank/DDBJ databases">
        <title>a novel species of Sphingomonas isolated from the rhizosphere soil of Araceae plant.</title>
        <authorList>
            <person name="Zhiyong W."/>
            <person name="Qinglan Z."/>
            <person name="Zhiwei F."/>
            <person name="Ding X."/>
            <person name="Gejiao W."/>
            <person name="Shixue Z."/>
        </authorList>
    </citation>
    <scope>NUCLEOTIDE SEQUENCE [LARGE SCALE GENOMIC DNA]</scope>
    <source>
        <strain evidence="1 2">WZY 27</strain>
    </source>
</reference>
<accession>A0A369VYR2</accession>